<dbReference type="SUPFAM" id="SSF46785">
    <property type="entry name" value="Winged helix' DNA-binding domain"/>
    <property type="match status" value="1"/>
</dbReference>
<dbReference type="PRINTS" id="PR00039">
    <property type="entry name" value="HTHLYSR"/>
</dbReference>
<sequence>MIDLYLWMELATFARTGTLAQTATALNVTQPTVTRGMQKLEDLLGVTLFDRHPNRLALTPTGQLAATLAQQLVTANDQAVAQIHTYDQEQQTFIIKSTLPGPLLLIDRVLNTTAHQTEFDPNLVPDQTLLSHAASLVLSSHGLTTKQIESQYLGTESLAVNLDQFMYHANQATIRFQELRGLSFLVLQDIGQWRDIIQDQIPGANFLYQAEHTAFTEITQYSDFPYFSTNLSTAIPADQAANDNRVRIPISDTAAQMPIYASYLRSQRQRVMPVLTMIRQAWPEAVR</sequence>
<reference evidence="5 6" key="1">
    <citation type="submission" date="2018-08" db="EMBL/GenBank/DDBJ databases">
        <title>Lactobacillus suantsai sp. nov., isolated from traditional fermented suan-tsai in Taiwan.</title>
        <authorList>
            <person name="Huang C.-H."/>
        </authorList>
    </citation>
    <scope>NUCLEOTIDE SEQUENCE [LARGE SCALE GENOMIC DNA]</scope>
    <source>
        <strain evidence="5 6">BCRC 12945</strain>
    </source>
</reference>
<evidence type="ECO:0000313" key="5">
    <source>
        <dbReference type="EMBL" id="RXI77934.1"/>
    </source>
</evidence>
<dbReference type="OrthoDB" id="79118at2"/>
<accession>A0A4Q0VJB3</accession>
<dbReference type="PROSITE" id="PS50931">
    <property type="entry name" value="HTH_LYSR"/>
    <property type="match status" value="1"/>
</dbReference>
<evidence type="ECO:0000256" key="3">
    <source>
        <dbReference type="ARBA" id="ARBA00023125"/>
    </source>
</evidence>
<keyword evidence="6" id="KW-1185">Reference proteome</keyword>
<dbReference type="InterPro" id="IPR036390">
    <property type="entry name" value="WH_DNA-bd_sf"/>
</dbReference>
<keyword evidence="3" id="KW-0238">DNA-binding</keyword>
<protein>
    <submittedName>
        <fullName evidence="5">LysR family transcriptional regulator</fullName>
    </submittedName>
</protein>
<comment type="similarity">
    <text evidence="1">Belongs to the LysR transcriptional regulatory family.</text>
</comment>
<dbReference type="GO" id="GO:0032993">
    <property type="term" value="C:protein-DNA complex"/>
    <property type="evidence" value="ECO:0007669"/>
    <property type="project" value="TreeGrafter"/>
</dbReference>
<dbReference type="Proteomes" id="UP000290602">
    <property type="component" value="Unassembled WGS sequence"/>
</dbReference>
<keyword evidence="4" id="KW-0804">Transcription</keyword>
<dbReference type="EMBL" id="QXIL01000017">
    <property type="protein sequence ID" value="RXI77934.1"/>
    <property type="molecule type" value="Genomic_DNA"/>
</dbReference>
<organism evidence="5 6">
    <name type="scientific">Levilactobacillus suantsaii</name>
    <dbReference type="NCBI Taxonomy" id="2292255"/>
    <lineage>
        <taxon>Bacteria</taxon>
        <taxon>Bacillati</taxon>
        <taxon>Bacillota</taxon>
        <taxon>Bacilli</taxon>
        <taxon>Lactobacillales</taxon>
        <taxon>Lactobacillaceae</taxon>
        <taxon>Levilactobacillus</taxon>
    </lineage>
</organism>
<evidence type="ECO:0000256" key="1">
    <source>
        <dbReference type="ARBA" id="ARBA00009437"/>
    </source>
</evidence>
<gene>
    <name evidence="5" type="ORF">DXH47_08480</name>
</gene>
<dbReference type="Pfam" id="PF00126">
    <property type="entry name" value="HTH_1"/>
    <property type="match status" value="1"/>
</dbReference>
<evidence type="ECO:0000256" key="2">
    <source>
        <dbReference type="ARBA" id="ARBA00023015"/>
    </source>
</evidence>
<dbReference type="InterPro" id="IPR036388">
    <property type="entry name" value="WH-like_DNA-bd_sf"/>
</dbReference>
<proteinExistence type="inferred from homology"/>
<evidence type="ECO:0000313" key="6">
    <source>
        <dbReference type="Proteomes" id="UP000290602"/>
    </source>
</evidence>
<dbReference type="PANTHER" id="PTHR30346:SF28">
    <property type="entry name" value="HTH-TYPE TRANSCRIPTIONAL REGULATOR CYNR"/>
    <property type="match status" value="1"/>
</dbReference>
<dbReference type="InterPro" id="IPR000847">
    <property type="entry name" value="LysR_HTH_N"/>
</dbReference>
<name>A0A4Q0VJB3_9LACO</name>
<keyword evidence="2" id="KW-0805">Transcription regulation</keyword>
<dbReference type="GO" id="GO:0003677">
    <property type="term" value="F:DNA binding"/>
    <property type="evidence" value="ECO:0007669"/>
    <property type="project" value="UniProtKB-KW"/>
</dbReference>
<dbReference type="PANTHER" id="PTHR30346">
    <property type="entry name" value="TRANSCRIPTIONAL DUAL REGULATOR HCAR-RELATED"/>
    <property type="match status" value="1"/>
</dbReference>
<dbReference type="RefSeq" id="WP_129032908.1">
    <property type="nucleotide sequence ID" value="NZ_CP059603.1"/>
</dbReference>
<evidence type="ECO:0000256" key="4">
    <source>
        <dbReference type="ARBA" id="ARBA00023163"/>
    </source>
</evidence>
<dbReference type="AlphaFoldDB" id="A0A4Q0VJB3"/>
<comment type="caution">
    <text evidence="5">The sequence shown here is derived from an EMBL/GenBank/DDBJ whole genome shotgun (WGS) entry which is preliminary data.</text>
</comment>
<dbReference type="Gene3D" id="1.10.10.10">
    <property type="entry name" value="Winged helix-like DNA-binding domain superfamily/Winged helix DNA-binding domain"/>
    <property type="match status" value="1"/>
</dbReference>
<dbReference type="GO" id="GO:0003700">
    <property type="term" value="F:DNA-binding transcription factor activity"/>
    <property type="evidence" value="ECO:0007669"/>
    <property type="project" value="InterPro"/>
</dbReference>